<dbReference type="RefSeq" id="WP_168007158.1">
    <property type="nucleotide sequence ID" value="NZ_JAATHJ010000015.1"/>
</dbReference>
<dbReference type="Proteomes" id="UP000752012">
    <property type="component" value="Unassembled WGS sequence"/>
</dbReference>
<dbReference type="EMBL" id="JAATHJ010000015">
    <property type="protein sequence ID" value="NJP38064.1"/>
    <property type="molecule type" value="Genomic_DNA"/>
</dbReference>
<protein>
    <submittedName>
        <fullName evidence="2">Uncharacterized protein</fullName>
    </submittedName>
</protein>
<evidence type="ECO:0000313" key="3">
    <source>
        <dbReference type="Proteomes" id="UP000752012"/>
    </source>
</evidence>
<evidence type="ECO:0000313" key="2">
    <source>
        <dbReference type="EMBL" id="NJP38064.1"/>
    </source>
</evidence>
<feature type="transmembrane region" description="Helical" evidence="1">
    <location>
        <begin position="55"/>
        <end position="77"/>
    </location>
</feature>
<keyword evidence="1" id="KW-0472">Membrane</keyword>
<feature type="transmembrane region" description="Helical" evidence="1">
    <location>
        <begin position="89"/>
        <end position="115"/>
    </location>
</feature>
<organism evidence="2 3">
    <name type="scientific">Alkalicoccus luteus</name>
    <dbReference type="NCBI Taxonomy" id="1237094"/>
    <lineage>
        <taxon>Bacteria</taxon>
        <taxon>Bacillati</taxon>
        <taxon>Bacillota</taxon>
        <taxon>Bacilli</taxon>
        <taxon>Bacillales</taxon>
        <taxon>Bacillaceae</taxon>
        <taxon>Alkalicoccus</taxon>
    </lineage>
</organism>
<comment type="caution">
    <text evidence="2">The sequence shown here is derived from an EMBL/GenBank/DDBJ whole genome shotgun (WGS) entry which is preliminary data.</text>
</comment>
<keyword evidence="1" id="KW-1133">Transmembrane helix</keyword>
<keyword evidence="1" id="KW-0812">Transmembrane</keyword>
<proteinExistence type="predicted"/>
<accession>A0A969TXA2</accession>
<name>A0A969TXA2_9BACI</name>
<feature type="transmembrane region" description="Helical" evidence="1">
    <location>
        <begin position="12"/>
        <end position="35"/>
    </location>
</feature>
<keyword evidence="3" id="KW-1185">Reference proteome</keyword>
<dbReference type="AlphaFoldDB" id="A0A969TXA2"/>
<sequence length="198" mass="22616">MKLLDKMDHDDVDKVVIVTAIITTICAFILPVVILPIVQGTVLFDRDNWFVNHTGAAYLVVTGAFLVVTAVSLLYFFTKRYWMNKHPIVPAVIVFFLMLLSFPAGWVGAMNYYYFTDEGFTVNKMISLDETFYAWEDVELLALTITDDETSAAYDTIELTFENGDRFEFDASDPNFLNHRRNIMQMVEAHGGEVDRGR</sequence>
<reference evidence="2 3" key="1">
    <citation type="submission" date="2020-03" db="EMBL/GenBank/DDBJ databases">
        <title>Assessment of the enzymatic potential of alkaline-tolerant lipase obtained from Bacillus luteus H11 (technogenic soil) for the bioremediation of saline soils contaminated with petroleum substances.</title>
        <authorList>
            <person name="Kalwasinska A."/>
        </authorList>
    </citation>
    <scope>NUCLEOTIDE SEQUENCE [LARGE SCALE GENOMIC DNA]</scope>
    <source>
        <strain evidence="2 3">H11</strain>
    </source>
</reference>
<evidence type="ECO:0000256" key="1">
    <source>
        <dbReference type="SAM" id="Phobius"/>
    </source>
</evidence>
<gene>
    <name evidence="2" type="ORF">HCN83_10770</name>
</gene>